<evidence type="ECO:0000259" key="2">
    <source>
        <dbReference type="Pfam" id="PF01494"/>
    </source>
</evidence>
<protein>
    <submittedName>
        <fullName evidence="3">2-polyprenyl-6-methoxyphenol hydroxylase</fullName>
    </submittedName>
</protein>
<dbReference type="InterPro" id="IPR002938">
    <property type="entry name" value="FAD-bd"/>
</dbReference>
<name>A0A1H1GM92_9MICC</name>
<dbReference type="InterPro" id="IPR036188">
    <property type="entry name" value="FAD/NAD-bd_sf"/>
</dbReference>
<dbReference type="PANTHER" id="PTHR43476:SF3">
    <property type="entry name" value="FAD-BINDING MONOOXYGENASE"/>
    <property type="match status" value="1"/>
</dbReference>
<proteinExistence type="predicted"/>
<dbReference type="GO" id="GO:0008688">
    <property type="term" value="F:3-(3-hydroxyphenyl)propionate hydroxylase activity"/>
    <property type="evidence" value="ECO:0007669"/>
    <property type="project" value="TreeGrafter"/>
</dbReference>
<dbReference type="GO" id="GO:0019622">
    <property type="term" value="P:3-(3-hydroxy)phenylpropionate catabolic process"/>
    <property type="evidence" value="ECO:0007669"/>
    <property type="project" value="TreeGrafter"/>
</dbReference>
<gene>
    <name evidence="3" type="ORF">SAMN04489742_4177</name>
</gene>
<dbReference type="SUPFAM" id="SSF51905">
    <property type="entry name" value="FAD/NAD(P)-binding domain"/>
    <property type="match status" value="1"/>
</dbReference>
<dbReference type="OrthoDB" id="4246007at2"/>
<dbReference type="Pfam" id="PF01494">
    <property type="entry name" value="FAD_binding_3"/>
    <property type="match status" value="1"/>
</dbReference>
<dbReference type="Proteomes" id="UP000181917">
    <property type="component" value="Unassembled WGS sequence"/>
</dbReference>
<evidence type="ECO:0000313" key="3">
    <source>
        <dbReference type="EMBL" id="SDR14332.1"/>
    </source>
</evidence>
<organism evidence="3 4">
    <name type="scientific">Crystallibacter crystallopoietes</name>
    <dbReference type="NCBI Taxonomy" id="37928"/>
    <lineage>
        <taxon>Bacteria</taxon>
        <taxon>Bacillati</taxon>
        <taxon>Actinomycetota</taxon>
        <taxon>Actinomycetes</taxon>
        <taxon>Micrococcales</taxon>
        <taxon>Micrococcaceae</taxon>
        <taxon>Crystallibacter</taxon>
    </lineage>
</organism>
<dbReference type="EMBL" id="FNKH01000002">
    <property type="protein sequence ID" value="SDR14332.1"/>
    <property type="molecule type" value="Genomic_DNA"/>
</dbReference>
<dbReference type="InterPro" id="IPR050631">
    <property type="entry name" value="PheA/TfdB_FAD_monoxygenase"/>
</dbReference>
<keyword evidence="4" id="KW-1185">Reference proteome</keyword>
<reference evidence="3 4" key="1">
    <citation type="submission" date="2016-10" db="EMBL/GenBank/DDBJ databases">
        <authorList>
            <person name="de Groot N.N."/>
        </authorList>
    </citation>
    <scope>NUCLEOTIDE SEQUENCE [LARGE SCALE GENOMIC DNA]</scope>
    <source>
        <strain evidence="3 4">DSM 20117</strain>
    </source>
</reference>
<evidence type="ECO:0000256" key="1">
    <source>
        <dbReference type="ARBA" id="ARBA00023002"/>
    </source>
</evidence>
<dbReference type="AlphaFoldDB" id="A0A1H1GM92"/>
<dbReference type="Gene3D" id="3.30.70.2450">
    <property type="match status" value="1"/>
</dbReference>
<sequence length="388" mass="41302">MHDVAIVGAGPVGLLLGILLRKRGIDVVILEQRRRRSDHSRAIGIHPPALAVLAEAGVAEQLVASGVRIRDGVARRSGRDIAVLDFGRVPGPHPYVLAVPQVMTERILEQRLRALGGRVHYGRTAQRIDDGGGRVTLEASRCGGTAGSAGGSIDEGRETVQARLAVAADGARSTIRDLLKAPLTSRNYPDTYLMGDFADNTSDGDTAVLYLEPDGIVESFPLPGGLRRWVVRTHALDPEPEPGRLADLISGRTGRTVDVASNSMLSSFAVRSRRVRRMVHGRVALIGDAAHEISPIGGQGMNLGWLDAAALAPIITAALQGQDTREQLRVFDSSRRAAAATAGWQAHLNMALGRPLRPAVLDARNSLLLPALAIPGAAAMVARRFTMH</sequence>
<accession>A0A1H1GM92</accession>
<dbReference type="Gene3D" id="3.50.50.60">
    <property type="entry name" value="FAD/NAD(P)-binding domain"/>
    <property type="match status" value="1"/>
</dbReference>
<dbReference type="PRINTS" id="PR00420">
    <property type="entry name" value="RNGMNOXGNASE"/>
</dbReference>
<evidence type="ECO:0000313" key="4">
    <source>
        <dbReference type="Proteomes" id="UP000181917"/>
    </source>
</evidence>
<dbReference type="PANTHER" id="PTHR43476">
    <property type="entry name" value="3-(3-HYDROXY-PHENYL)PROPIONATE/3-HYDROXYCINNAMIC ACID HYDROXYLASE"/>
    <property type="match status" value="1"/>
</dbReference>
<dbReference type="RefSeq" id="WP_074702410.1">
    <property type="nucleotide sequence ID" value="NZ_CP018863.1"/>
</dbReference>
<dbReference type="STRING" id="37928.SAMN04489742_4177"/>
<dbReference type="GO" id="GO:0071949">
    <property type="term" value="F:FAD binding"/>
    <property type="evidence" value="ECO:0007669"/>
    <property type="project" value="InterPro"/>
</dbReference>
<keyword evidence="1" id="KW-0560">Oxidoreductase</keyword>
<feature type="domain" description="FAD-binding" evidence="2">
    <location>
        <begin position="3"/>
        <end position="341"/>
    </location>
</feature>
<dbReference type="KEGG" id="acry:AC20117_18490"/>